<evidence type="ECO:0000256" key="6">
    <source>
        <dbReference type="SAM" id="MobiDB-lite"/>
    </source>
</evidence>
<dbReference type="Pfam" id="PF07857">
    <property type="entry name" value="TMEM144"/>
    <property type="match status" value="1"/>
</dbReference>
<keyword evidence="5 7" id="KW-0472">Membrane</keyword>
<comment type="caution">
    <text evidence="8">The sequence shown here is derived from an EMBL/GenBank/DDBJ whole genome shotgun (WGS) entry which is preliminary data.</text>
</comment>
<feature type="transmembrane region" description="Helical" evidence="7">
    <location>
        <begin position="291"/>
        <end position="311"/>
    </location>
</feature>
<protein>
    <submittedName>
        <fullName evidence="8">Transmembrane protein</fullName>
    </submittedName>
</protein>
<feature type="transmembrane region" description="Helical" evidence="7">
    <location>
        <begin position="191"/>
        <end position="213"/>
    </location>
</feature>
<feature type="transmembrane region" description="Helical" evidence="7">
    <location>
        <begin position="6"/>
        <end position="24"/>
    </location>
</feature>
<evidence type="ECO:0000256" key="7">
    <source>
        <dbReference type="SAM" id="Phobius"/>
    </source>
</evidence>
<feature type="compositionally biased region" description="Polar residues" evidence="6">
    <location>
        <begin position="155"/>
        <end position="168"/>
    </location>
</feature>
<dbReference type="EMBL" id="WIXE01014617">
    <property type="protein sequence ID" value="KAK5974149.1"/>
    <property type="molecule type" value="Genomic_DNA"/>
</dbReference>
<evidence type="ECO:0000256" key="5">
    <source>
        <dbReference type="ARBA" id="ARBA00023136"/>
    </source>
</evidence>
<dbReference type="AlphaFoldDB" id="A0AAN8J1C0"/>
<organism evidence="8 9">
    <name type="scientific">Trichostrongylus colubriformis</name>
    <name type="common">Black scour worm</name>
    <dbReference type="NCBI Taxonomy" id="6319"/>
    <lineage>
        <taxon>Eukaryota</taxon>
        <taxon>Metazoa</taxon>
        <taxon>Ecdysozoa</taxon>
        <taxon>Nematoda</taxon>
        <taxon>Chromadorea</taxon>
        <taxon>Rhabditida</taxon>
        <taxon>Rhabditina</taxon>
        <taxon>Rhabditomorpha</taxon>
        <taxon>Strongyloidea</taxon>
        <taxon>Trichostrongylidae</taxon>
        <taxon>Trichostrongylus</taxon>
    </lineage>
</organism>
<evidence type="ECO:0000256" key="4">
    <source>
        <dbReference type="ARBA" id="ARBA00022989"/>
    </source>
</evidence>
<dbReference type="GO" id="GO:0015144">
    <property type="term" value="F:carbohydrate transmembrane transporter activity"/>
    <property type="evidence" value="ECO:0007669"/>
    <property type="project" value="InterPro"/>
</dbReference>
<keyword evidence="4 7" id="KW-1133">Transmembrane helix</keyword>
<dbReference type="InterPro" id="IPR012435">
    <property type="entry name" value="TMEM144"/>
</dbReference>
<feature type="transmembrane region" description="Helical" evidence="7">
    <location>
        <begin position="323"/>
        <end position="342"/>
    </location>
</feature>
<dbReference type="Proteomes" id="UP001331761">
    <property type="component" value="Unassembled WGS sequence"/>
</dbReference>
<evidence type="ECO:0000256" key="1">
    <source>
        <dbReference type="ARBA" id="ARBA00004141"/>
    </source>
</evidence>
<keyword evidence="9" id="KW-1185">Reference proteome</keyword>
<name>A0AAN8J1C0_TRICO</name>
<keyword evidence="3 7" id="KW-0812">Transmembrane</keyword>
<dbReference type="InterPro" id="IPR010651">
    <property type="entry name" value="Sugar_transport"/>
</dbReference>
<dbReference type="PANTHER" id="PTHR16119">
    <property type="entry name" value="TRANSMEMBRANE PROTEIN 144"/>
    <property type="match status" value="1"/>
</dbReference>
<feature type="transmembrane region" description="Helical" evidence="7">
    <location>
        <begin position="121"/>
        <end position="137"/>
    </location>
</feature>
<dbReference type="PANTHER" id="PTHR16119:SF15">
    <property type="entry name" value="TRANSMEMBRANE PROTEIN 144 HOMOLOG"/>
    <property type="match status" value="1"/>
</dbReference>
<feature type="transmembrane region" description="Helical" evidence="7">
    <location>
        <begin position="265"/>
        <end position="285"/>
    </location>
</feature>
<feature type="transmembrane region" description="Helical" evidence="7">
    <location>
        <begin position="233"/>
        <end position="253"/>
    </location>
</feature>
<evidence type="ECO:0000256" key="2">
    <source>
        <dbReference type="ARBA" id="ARBA00005731"/>
    </source>
</evidence>
<evidence type="ECO:0000313" key="8">
    <source>
        <dbReference type="EMBL" id="KAK5974149.1"/>
    </source>
</evidence>
<evidence type="ECO:0000256" key="3">
    <source>
        <dbReference type="ARBA" id="ARBA00022692"/>
    </source>
</evidence>
<feature type="transmembrane region" description="Helical" evidence="7">
    <location>
        <begin position="59"/>
        <end position="81"/>
    </location>
</feature>
<gene>
    <name evidence="8" type="ORF">GCK32_009697</name>
</gene>
<proteinExistence type="inferred from homology"/>
<reference evidence="8 9" key="1">
    <citation type="submission" date="2019-10" db="EMBL/GenBank/DDBJ databases">
        <title>Assembly and Annotation for the nematode Trichostrongylus colubriformis.</title>
        <authorList>
            <person name="Martin J."/>
        </authorList>
    </citation>
    <scope>NUCLEOTIDE SEQUENCE [LARGE SCALE GENOMIC DNA]</scope>
    <source>
        <strain evidence="8">G859</strain>
        <tissue evidence="8">Whole worm</tissue>
    </source>
</reference>
<feature type="transmembrane region" description="Helical" evidence="7">
    <location>
        <begin position="88"/>
        <end position="109"/>
    </location>
</feature>
<feature type="transmembrane region" description="Helical" evidence="7">
    <location>
        <begin position="33"/>
        <end position="53"/>
    </location>
</feature>
<evidence type="ECO:0000313" key="9">
    <source>
        <dbReference type="Proteomes" id="UP001331761"/>
    </source>
</evidence>
<feature type="region of interest" description="Disordered" evidence="6">
    <location>
        <begin position="140"/>
        <end position="175"/>
    </location>
</feature>
<dbReference type="GO" id="GO:0016020">
    <property type="term" value="C:membrane"/>
    <property type="evidence" value="ECO:0007669"/>
    <property type="project" value="UniProtKB-SubCell"/>
</dbReference>
<comment type="similarity">
    <text evidence="2">Belongs to the TMEM144 family.</text>
</comment>
<comment type="subcellular location">
    <subcellularLocation>
        <location evidence="1">Membrane</location>
        <topology evidence="1">Multi-pass membrane protein</topology>
    </subcellularLocation>
</comment>
<accession>A0AAN8J1C0</accession>
<sequence length="348" mass="37646">MTFLVGIAACGVASLFFGSMFVALRRIETGDGIFAQWVISMAILCVGFADFWYRGFPGFYPLAMLGGAFWTVGNTTAIPLIKRIGLALGILLWGSSKCVVGWATGRFGMFGMKPNPPSSSTLNYVGVLFVILGIRAGKSEKEKERSSEDSEGSPKASNDSSDSVSTAREVSERSSKISKKQEVPISRTEKLICIGVAIMAGVFYGLNFVPVIYMIDNPDRFPGYPTDGLSYVFSHFFGIFLTATAIFLIYTVFRKGEAFMASEVVLPAFLAGLLWAAAQTAFFIANQHLSQAISFPIITGLPGCVASLWSVLYFREIRGTKNLLFFAAALLLTVIGAVLVGLSKKVQL</sequence>